<feature type="domain" description="N-acetyltransferase" evidence="2">
    <location>
        <begin position="1"/>
        <end position="142"/>
    </location>
</feature>
<dbReference type="EMBL" id="JACHVQ010000001">
    <property type="protein sequence ID" value="MBB2891598.1"/>
    <property type="molecule type" value="Genomic_DNA"/>
</dbReference>
<dbReference type="InterPro" id="IPR016181">
    <property type="entry name" value="Acyl_CoA_acyltransferase"/>
</dbReference>
<keyword evidence="1 3" id="KW-0808">Transferase</keyword>
<dbReference type="PROSITE" id="PS51186">
    <property type="entry name" value="GNAT"/>
    <property type="match status" value="1"/>
</dbReference>
<gene>
    <name evidence="3" type="ORF">FHU39_001582</name>
</gene>
<dbReference type="PANTHER" id="PTHR13947">
    <property type="entry name" value="GNAT FAMILY N-ACETYLTRANSFERASE"/>
    <property type="match status" value="1"/>
</dbReference>
<dbReference type="InterPro" id="IPR000182">
    <property type="entry name" value="GNAT_dom"/>
</dbReference>
<dbReference type="Pfam" id="PF00583">
    <property type="entry name" value="Acetyltransf_1"/>
    <property type="match status" value="1"/>
</dbReference>
<evidence type="ECO:0000313" key="4">
    <source>
        <dbReference type="Proteomes" id="UP000559182"/>
    </source>
</evidence>
<dbReference type="CDD" id="cd04301">
    <property type="entry name" value="NAT_SF"/>
    <property type="match status" value="1"/>
</dbReference>
<sequence>MTVYTERDQPGFAELVNDVHAEFGFSVDPELAADLDNPTAYYRHLWMVRLEDGAVVGSVALTPPEHRVTTLKRMYLRPEHRGRGLGRQLLTLAIATSRRDGCRLIVLDTSDRQTDAIRLYEAAGFRLHHTSGITRYYTLDITEP</sequence>
<reference evidence="3 4" key="1">
    <citation type="submission" date="2020-08" db="EMBL/GenBank/DDBJ databases">
        <title>Sequencing the genomes of 1000 actinobacteria strains.</title>
        <authorList>
            <person name="Klenk H.-P."/>
        </authorList>
    </citation>
    <scope>NUCLEOTIDE SEQUENCE [LARGE SCALE GENOMIC DNA]</scope>
    <source>
        <strain evidence="3 4">DSM 105369</strain>
    </source>
</reference>
<evidence type="ECO:0000259" key="2">
    <source>
        <dbReference type="PROSITE" id="PS51186"/>
    </source>
</evidence>
<dbReference type="Proteomes" id="UP000559182">
    <property type="component" value="Unassembled WGS sequence"/>
</dbReference>
<keyword evidence="4" id="KW-1185">Reference proteome</keyword>
<evidence type="ECO:0000256" key="1">
    <source>
        <dbReference type="ARBA" id="ARBA00022679"/>
    </source>
</evidence>
<evidence type="ECO:0000313" key="3">
    <source>
        <dbReference type="EMBL" id="MBB2891598.1"/>
    </source>
</evidence>
<dbReference type="Gene3D" id="3.40.630.30">
    <property type="match status" value="1"/>
</dbReference>
<comment type="caution">
    <text evidence="3">The sequence shown here is derived from an EMBL/GenBank/DDBJ whole genome shotgun (WGS) entry which is preliminary data.</text>
</comment>
<dbReference type="PANTHER" id="PTHR13947:SF37">
    <property type="entry name" value="LD18367P"/>
    <property type="match status" value="1"/>
</dbReference>
<protein>
    <submittedName>
        <fullName evidence="3">GNAT superfamily N-acetyltransferase</fullName>
    </submittedName>
</protein>
<accession>A0A839N1L1</accession>
<proteinExistence type="predicted"/>
<name>A0A839N1L1_9MICO</name>
<organism evidence="3 4">
    <name type="scientific">Flexivirga oryzae</name>
    <dbReference type="NCBI Taxonomy" id="1794944"/>
    <lineage>
        <taxon>Bacteria</taxon>
        <taxon>Bacillati</taxon>
        <taxon>Actinomycetota</taxon>
        <taxon>Actinomycetes</taxon>
        <taxon>Micrococcales</taxon>
        <taxon>Dermacoccaceae</taxon>
        <taxon>Flexivirga</taxon>
    </lineage>
</organism>
<dbReference type="RefSeq" id="WP_221185175.1">
    <property type="nucleotide sequence ID" value="NZ_JACHVQ010000001.1"/>
</dbReference>
<dbReference type="AlphaFoldDB" id="A0A839N1L1"/>
<dbReference type="SUPFAM" id="SSF55729">
    <property type="entry name" value="Acyl-CoA N-acyltransferases (Nat)"/>
    <property type="match status" value="1"/>
</dbReference>
<dbReference type="GO" id="GO:0008080">
    <property type="term" value="F:N-acetyltransferase activity"/>
    <property type="evidence" value="ECO:0007669"/>
    <property type="project" value="InterPro"/>
</dbReference>
<dbReference type="InterPro" id="IPR050769">
    <property type="entry name" value="NAT_camello-type"/>
</dbReference>